<dbReference type="Proteomes" id="UP000886998">
    <property type="component" value="Unassembled WGS sequence"/>
</dbReference>
<accession>A0A8X7BU30</accession>
<proteinExistence type="predicted"/>
<sequence>MSYRLGLDFGLVRRYKMITMVMPLGLVTLRTKNSVLISLSLNGCVSDISTDTLVRVTRRQKDGVGLETDNPTSRAITQKFGKTLGHPLGAIPDVADKQLLHV</sequence>
<organism evidence="1 2">
    <name type="scientific">Trichonephila inaurata madagascariensis</name>
    <dbReference type="NCBI Taxonomy" id="2747483"/>
    <lineage>
        <taxon>Eukaryota</taxon>
        <taxon>Metazoa</taxon>
        <taxon>Ecdysozoa</taxon>
        <taxon>Arthropoda</taxon>
        <taxon>Chelicerata</taxon>
        <taxon>Arachnida</taxon>
        <taxon>Araneae</taxon>
        <taxon>Araneomorphae</taxon>
        <taxon>Entelegynae</taxon>
        <taxon>Araneoidea</taxon>
        <taxon>Nephilidae</taxon>
        <taxon>Trichonephila</taxon>
        <taxon>Trichonephila inaurata</taxon>
    </lineage>
</organism>
<evidence type="ECO:0000313" key="2">
    <source>
        <dbReference type="Proteomes" id="UP000886998"/>
    </source>
</evidence>
<comment type="caution">
    <text evidence="1">The sequence shown here is derived from an EMBL/GenBank/DDBJ whole genome shotgun (WGS) entry which is preliminary data.</text>
</comment>
<dbReference type="EMBL" id="BMAV01002847">
    <property type="protein sequence ID" value="GFY42064.1"/>
    <property type="molecule type" value="Genomic_DNA"/>
</dbReference>
<evidence type="ECO:0000313" key="1">
    <source>
        <dbReference type="EMBL" id="GFY42064.1"/>
    </source>
</evidence>
<name>A0A8X7BU30_9ARAC</name>
<gene>
    <name evidence="1" type="ORF">TNIN_475161</name>
</gene>
<dbReference type="AlphaFoldDB" id="A0A8X7BU30"/>
<reference evidence="1" key="1">
    <citation type="submission" date="2020-08" db="EMBL/GenBank/DDBJ databases">
        <title>Multicomponent nature underlies the extraordinary mechanical properties of spider dragline silk.</title>
        <authorList>
            <person name="Kono N."/>
            <person name="Nakamura H."/>
            <person name="Mori M."/>
            <person name="Yoshida Y."/>
            <person name="Ohtoshi R."/>
            <person name="Malay A.D."/>
            <person name="Moran D.A.P."/>
            <person name="Tomita M."/>
            <person name="Numata K."/>
            <person name="Arakawa K."/>
        </authorList>
    </citation>
    <scope>NUCLEOTIDE SEQUENCE</scope>
</reference>
<protein>
    <submittedName>
        <fullName evidence="1">Uncharacterized protein</fullName>
    </submittedName>
</protein>
<keyword evidence="2" id="KW-1185">Reference proteome</keyword>